<dbReference type="GO" id="GO:0005789">
    <property type="term" value="C:endoplasmic reticulum membrane"/>
    <property type="evidence" value="ECO:0007669"/>
    <property type="project" value="UniProtKB-SubCell"/>
</dbReference>
<keyword evidence="18 27" id="KW-0472">Membrane</keyword>
<dbReference type="GO" id="GO:0004674">
    <property type="term" value="F:protein serine/threonine kinase activity"/>
    <property type="evidence" value="ECO:0007669"/>
    <property type="project" value="UniProtKB-KW"/>
</dbReference>
<evidence type="ECO:0000256" key="4">
    <source>
        <dbReference type="ARBA" id="ARBA00008684"/>
    </source>
</evidence>
<evidence type="ECO:0000256" key="1">
    <source>
        <dbReference type="ARBA" id="ARBA00004162"/>
    </source>
</evidence>
<dbReference type="Gene3D" id="3.30.200.20">
    <property type="entry name" value="Phosphorylase Kinase, domain 1"/>
    <property type="match status" value="1"/>
</dbReference>
<accession>A0AAD5ZTH3</accession>
<dbReference type="PROSITE" id="PS00108">
    <property type="entry name" value="PROTEIN_KINASE_ST"/>
    <property type="match status" value="1"/>
</dbReference>
<comment type="function">
    <text evidence="24">The processed protein kinase Xa21 chain released by protein cleavage after X.oryzae pv. oryzae protein Ax21 detection translocates into the nucleus where it can bind and regulate WRKY62, a transcription factor. Confers resistance to the bacterial pathogen X.oryzae pv. oryzae (Xoo).</text>
</comment>
<evidence type="ECO:0000256" key="17">
    <source>
        <dbReference type="ARBA" id="ARBA00022989"/>
    </source>
</evidence>
<comment type="caution">
    <text evidence="30">The sequence shown here is derived from an EMBL/GenBank/DDBJ whole genome shotgun (WGS) entry which is preliminary data.</text>
</comment>
<dbReference type="FunFam" id="1.10.510.10:FF:000358">
    <property type="entry name" value="Putative leucine-rich repeat receptor-like serine/threonine-protein kinase"/>
    <property type="match status" value="1"/>
</dbReference>
<evidence type="ECO:0000256" key="28">
    <source>
        <dbReference type="SAM" id="SignalP"/>
    </source>
</evidence>
<keyword evidence="10" id="KW-0808">Transferase</keyword>
<keyword evidence="12 28" id="KW-0732">Signal</keyword>
<evidence type="ECO:0000256" key="9">
    <source>
        <dbReference type="ARBA" id="ARBA00022614"/>
    </source>
</evidence>
<evidence type="ECO:0000256" key="7">
    <source>
        <dbReference type="ARBA" id="ARBA00022527"/>
    </source>
</evidence>
<dbReference type="InterPro" id="IPR000719">
    <property type="entry name" value="Prot_kinase_dom"/>
</dbReference>
<dbReference type="FunFam" id="3.80.10.10:FF:000041">
    <property type="entry name" value="LRR receptor-like serine/threonine-protein kinase ERECTA"/>
    <property type="match status" value="1"/>
</dbReference>
<feature type="domain" description="Protein kinase" evidence="29">
    <location>
        <begin position="839"/>
        <end position="1142"/>
    </location>
</feature>
<evidence type="ECO:0000256" key="5">
    <source>
        <dbReference type="ARBA" id="ARBA00012513"/>
    </source>
</evidence>
<evidence type="ECO:0000256" key="15">
    <source>
        <dbReference type="ARBA" id="ARBA00022777"/>
    </source>
</evidence>
<dbReference type="InterPro" id="IPR003591">
    <property type="entry name" value="Leu-rich_rpt_typical-subtyp"/>
</dbReference>
<reference evidence="30 31" key="1">
    <citation type="journal article" date="2022" name="Cell">
        <title>Repeat-based holocentromeres influence genome architecture and karyotype evolution.</title>
        <authorList>
            <person name="Hofstatter P.G."/>
            <person name="Thangavel G."/>
            <person name="Lux T."/>
            <person name="Neumann P."/>
            <person name="Vondrak T."/>
            <person name="Novak P."/>
            <person name="Zhang M."/>
            <person name="Costa L."/>
            <person name="Castellani M."/>
            <person name="Scott A."/>
            <person name="Toegelov H."/>
            <person name="Fuchs J."/>
            <person name="Mata-Sucre Y."/>
            <person name="Dias Y."/>
            <person name="Vanzela A.L.L."/>
            <person name="Huettel B."/>
            <person name="Almeida C.C.S."/>
            <person name="Simkova H."/>
            <person name="Souza G."/>
            <person name="Pedrosa-Harand A."/>
            <person name="Macas J."/>
            <person name="Mayer K.F.X."/>
            <person name="Houben A."/>
            <person name="Marques A."/>
        </authorList>
    </citation>
    <scope>NUCLEOTIDE SEQUENCE [LARGE SCALE GENOMIC DNA]</scope>
    <source>
        <strain evidence="30">RhyTen1mFocal</strain>
    </source>
</reference>
<evidence type="ECO:0000256" key="23">
    <source>
        <dbReference type="ARBA" id="ARBA00054320"/>
    </source>
</evidence>
<feature type="signal peptide" evidence="28">
    <location>
        <begin position="1"/>
        <end position="37"/>
    </location>
</feature>
<protein>
    <recommendedName>
        <fullName evidence="25">Receptor kinase-like protein Xa21</fullName>
        <ecNumber evidence="5">2.7.11.1</ecNumber>
    </recommendedName>
</protein>
<dbReference type="FunFam" id="3.80.10.10:FF:000565">
    <property type="entry name" value="Leucine-rich repeat receptor-like kinase protein FLORAL ORGAN NUMBER1"/>
    <property type="match status" value="1"/>
</dbReference>
<keyword evidence="8" id="KW-0597">Phosphoprotein</keyword>
<evidence type="ECO:0000256" key="2">
    <source>
        <dbReference type="ARBA" id="ARBA00004389"/>
    </source>
</evidence>
<feature type="binding site" evidence="26">
    <location>
        <position position="869"/>
    </location>
    <ligand>
        <name>ATP</name>
        <dbReference type="ChEBI" id="CHEBI:30616"/>
    </ligand>
</feature>
<keyword evidence="20" id="KW-0325">Glycoprotein</keyword>
<keyword evidence="31" id="KW-1185">Reference proteome</keyword>
<dbReference type="InterPro" id="IPR013210">
    <property type="entry name" value="LRR_N_plant-typ"/>
</dbReference>
<dbReference type="Pfam" id="PF07714">
    <property type="entry name" value="PK_Tyr_Ser-Thr"/>
    <property type="match status" value="1"/>
</dbReference>
<evidence type="ECO:0000313" key="30">
    <source>
        <dbReference type="EMBL" id="KAJ3703787.1"/>
    </source>
</evidence>
<keyword evidence="13" id="KW-0677">Repeat</keyword>
<evidence type="ECO:0000256" key="10">
    <source>
        <dbReference type="ARBA" id="ARBA00022679"/>
    </source>
</evidence>
<comment type="similarity">
    <text evidence="4">Belongs to the protein kinase superfamily. Ser/Thr protein kinase family.</text>
</comment>
<dbReference type="SUPFAM" id="SSF56112">
    <property type="entry name" value="Protein kinase-like (PK-like)"/>
    <property type="match status" value="1"/>
</dbReference>
<keyword evidence="16 26" id="KW-0067">ATP-binding</keyword>
<dbReference type="AlphaFoldDB" id="A0AAD5ZTH3"/>
<evidence type="ECO:0000256" key="13">
    <source>
        <dbReference type="ARBA" id="ARBA00022737"/>
    </source>
</evidence>
<comment type="catalytic activity">
    <reaction evidence="21">
        <text>L-threonyl-[protein] + ATP = O-phospho-L-threonyl-[protein] + ADP + H(+)</text>
        <dbReference type="Rhea" id="RHEA:46608"/>
        <dbReference type="Rhea" id="RHEA-COMP:11060"/>
        <dbReference type="Rhea" id="RHEA-COMP:11605"/>
        <dbReference type="ChEBI" id="CHEBI:15378"/>
        <dbReference type="ChEBI" id="CHEBI:30013"/>
        <dbReference type="ChEBI" id="CHEBI:30616"/>
        <dbReference type="ChEBI" id="CHEBI:61977"/>
        <dbReference type="ChEBI" id="CHEBI:456216"/>
        <dbReference type="EC" id="2.7.11.1"/>
    </reaction>
</comment>
<dbReference type="InterPro" id="IPR032675">
    <property type="entry name" value="LRR_dom_sf"/>
</dbReference>
<evidence type="ECO:0000259" key="29">
    <source>
        <dbReference type="PROSITE" id="PS50011"/>
    </source>
</evidence>
<dbReference type="FunFam" id="3.80.10.10:FF:000095">
    <property type="entry name" value="LRR receptor-like serine/threonine-protein kinase GSO1"/>
    <property type="match status" value="1"/>
</dbReference>
<dbReference type="InterPro" id="IPR011009">
    <property type="entry name" value="Kinase-like_dom_sf"/>
</dbReference>
<evidence type="ECO:0000256" key="19">
    <source>
        <dbReference type="ARBA" id="ARBA00023170"/>
    </source>
</evidence>
<dbReference type="PROSITE" id="PS00107">
    <property type="entry name" value="PROTEIN_KINASE_ATP"/>
    <property type="match status" value="1"/>
</dbReference>
<dbReference type="EMBL" id="JAMRDG010000001">
    <property type="protein sequence ID" value="KAJ3703787.1"/>
    <property type="molecule type" value="Genomic_DNA"/>
</dbReference>
<dbReference type="InterPro" id="IPR001245">
    <property type="entry name" value="Ser-Thr/Tyr_kinase_cat_dom"/>
</dbReference>
<evidence type="ECO:0000256" key="26">
    <source>
        <dbReference type="PROSITE-ProRule" id="PRU10141"/>
    </source>
</evidence>
<dbReference type="InterPro" id="IPR008271">
    <property type="entry name" value="Ser/Thr_kinase_AS"/>
</dbReference>
<feature type="chain" id="PRO_5041994128" description="Receptor kinase-like protein Xa21" evidence="28">
    <location>
        <begin position="38"/>
        <end position="1147"/>
    </location>
</feature>
<evidence type="ECO:0000256" key="16">
    <source>
        <dbReference type="ARBA" id="ARBA00022840"/>
    </source>
</evidence>
<comment type="function">
    <text evidence="23">Receptor kinase that detects X.oryzae pv. oryzae protein Ax21 to promote innate immunity. Following X.oryzae pv. oryzae protein Ax21 detection, undergoes cleavage, releasing the processed protein kinase Xa21 chain.</text>
</comment>
<dbReference type="Gene3D" id="3.80.10.10">
    <property type="entry name" value="Ribonuclease Inhibitor"/>
    <property type="match status" value="5"/>
</dbReference>
<evidence type="ECO:0000256" key="21">
    <source>
        <dbReference type="ARBA" id="ARBA00047899"/>
    </source>
</evidence>
<gene>
    <name evidence="30" type="ORF">LUZ61_007492</name>
</gene>
<dbReference type="Pfam" id="PF00560">
    <property type="entry name" value="LRR_1"/>
    <property type="match status" value="9"/>
</dbReference>
<evidence type="ECO:0000256" key="12">
    <source>
        <dbReference type="ARBA" id="ARBA00022729"/>
    </source>
</evidence>
<dbReference type="FunFam" id="3.30.200.20:FF:000432">
    <property type="entry name" value="LRR receptor-like serine/threonine-protein kinase EFR"/>
    <property type="match status" value="1"/>
</dbReference>
<proteinExistence type="inferred from homology"/>
<evidence type="ECO:0000256" key="18">
    <source>
        <dbReference type="ARBA" id="ARBA00023136"/>
    </source>
</evidence>
<name>A0AAD5ZTH3_9POAL</name>
<keyword evidence="19" id="KW-0675">Receptor</keyword>
<keyword evidence="14 26" id="KW-0547">Nucleotide-binding</keyword>
<dbReference type="Pfam" id="PF08263">
    <property type="entry name" value="LRRNT_2"/>
    <property type="match status" value="1"/>
</dbReference>
<evidence type="ECO:0000313" key="31">
    <source>
        <dbReference type="Proteomes" id="UP001210211"/>
    </source>
</evidence>
<dbReference type="SUPFAM" id="SSF52047">
    <property type="entry name" value="RNI-like"/>
    <property type="match status" value="1"/>
</dbReference>
<evidence type="ECO:0000256" key="25">
    <source>
        <dbReference type="ARBA" id="ARBA00072040"/>
    </source>
</evidence>
<dbReference type="Proteomes" id="UP001210211">
    <property type="component" value="Unassembled WGS sequence"/>
</dbReference>
<dbReference type="PANTHER" id="PTHR48056:SF89">
    <property type="entry name" value="OS06G0585982 PROTEIN"/>
    <property type="match status" value="1"/>
</dbReference>
<organism evidence="30 31">
    <name type="scientific">Rhynchospora tenuis</name>
    <dbReference type="NCBI Taxonomy" id="198213"/>
    <lineage>
        <taxon>Eukaryota</taxon>
        <taxon>Viridiplantae</taxon>
        <taxon>Streptophyta</taxon>
        <taxon>Embryophyta</taxon>
        <taxon>Tracheophyta</taxon>
        <taxon>Spermatophyta</taxon>
        <taxon>Magnoliopsida</taxon>
        <taxon>Liliopsida</taxon>
        <taxon>Poales</taxon>
        <taxon>Cyperaceae</taxon>
        <taxon>Cyperoideae</taxon>
        <taxon>Rhynchosporeae</taxon>
        <taxon>Rhynchospora</taxon>
    </lineage>
</organism>
<dbReference type="GO" id="GO:0005524">
    <property type="term" value="F:ATP binding"/>
    <property type="evidence" value="ECO:0007669"/>
    <property type="project" value="UniProtKB-UniRule"/>
</dbReference>
<evidence type="ECO:0000256" key="14">
    <source>
        <dbReference type="ARBA" id="ARBA00022741"/>
    </source>
</evidence>
<dbReference type="Pfam" id="PF13855">
    <property type="entry name" value="LRR_8"/>
    <property type="match status" value="2"/>
</dbReference>
<keyword evidence="11 27" id="KW-0812">Transmembrane</keyword>
<evidence type="ECO:0000256" key="11">
    <source>
        <dbReference type="ARBA" id="ARBA00022692"/>
    </source>
</evidence>
<keyword evidence="6" id="KW-1003">Cell membrane</keyword>
<dbReference type="SMART" id="SM00365">
    <property type="entry name" value="LRR_SD22"/>
    <property type="match status" value="4"/>
</dbReference>
<evidence type="ECO:0000256" key="3">
    <source>
        <dbReference type="ARBA" id="ARBA00004479"/>
    </source>
</evidence>
<keyword evidence="15" id="KW-0418">Kinase</keyword>
<dbReference type="PANTHER" id="PTHR48056">
    <property type="entry name" value="LRR RECEPTOR-LIKE SERINE/THREONINE-PROTEIN KINASE-RELATED"/>
    <property type="match status" value="1"/>
</dbReference>
<dbReference type="SUPFAM" id="SSF52058">
    <property type="entry name" value="L domain-like"/>
    <property type="match status" value="2"/>
</dbReference>
<dbReference type="SMART" id="SM00220">
    <property type="entry name" value="S_TKc"/>
    <property type="match status" value="1"/>
</dbReference>
<evidence type="ECO:0000256" key="27">
    <source>
        <dbReference type="SAM" id="Phobius"/>
    </source>
</evidence>
<keyword evidence="17 27" id="KW-1133">Transmembrane helix</keyword>
<sequence>MRNRPMYHSRHKAMELCYHLLTAHILLCLSSITHLAANVITSKTDVSALLSFKSQISNDPFSVLSSWNESLPHCQWQGVRCGRRHPDRVTALVLDSKQLTGSISPFLANLTFLQRISLSDNQFQGSIPVELGHLGRLRFLNMSLNILEGSIPSTLGNCSNLQVIELRNNNLRGTIPPNLVQCKKLKRINLGNNFLKGKIPPELGDIPQLQFLGLYVNNLTGSIPSTLGNLSSLIYLYLYQNDFDGHIPDSLGNLTSLLDFLGHKNGFTGFIPPALSNLDKLEYFYLYQNTFHGHIPSTLGNLTNLLDLRLYQNKLSGAIPSAFGNLNNINILYLDQNRLSGFIPATLGKLQKLWSFDIYNNNISGEIPQSLFNISTVVDLELSSNRFEGTLPFNMCDGFPNLQNLLIYENQLNGQIPLSISNCSALIDLELDSNSFSGTVPSTIGFLQNLQIVTMGPNKLEARKSQDWIFLEAMANCTSLQFLELRNNELQGTLPSSIGNLSTSLLMISLSGNPISGNIPIQIGKLTNLTTLLLHNMLLNGTIPKEIGNLFRLELLDLSNNMIAGKIPSTFANLTKIEQLSLNDNSLEGSIPLEIANMQALVFLDLSSNKLTGKIPKEIMVLPLSILLDLSHNHLTDFLPLEIGKLKNLQSIRLSNNKLLGEIPNTIDGCQVLQSLFLDCNTFEGVIPPSLSNLRGLQELDISNNSFSGQVPEFMGRMKLQHLNISFNNFEGEVPKEGIFTNISGIDIRGNPKLCGGISELHLKQCLSQLPSQRHNFRGKIILIILVVSSFICLTIGLYLLVTCYPRKRHVNNTHTDIVLKSELRTVSYYDLVRATENFASKNLIGRGTFGTVYKAIMIFEKTTTVAVKVLTLEKHGALRSFFSECEALRNLRHRNLIKVLSLCSSIDQYGNDFKALVFEFMPNGSLAEWLHPNENTYIDSTTRSLSLVQRLSIGVDVATALDYLHYNGPTPMVHCDLKPSNVLLDDDMTAHVGDFGLARFLAPPDTLPSPSLTTTGGIKGSIGYIPPEYGMGGQPSVEGDVYSYGILLLEMFTGVSPTDERLRDGVSLHKHVEMAFPEQVMDIIDSKLFLAADVEANKYASENVFDCLVSVIQCGLWCSQKSPKERISIKDVVKQLNSAWTKLLPS</sequence>
<dbReference type="SMART" id="SM00369">
    <property type="entry name" value="LRR_TYP"/>
    <property type="match status" value="11"/>
</dbReference>
<evidence type="ECO:0000256" key="20">
    <source>
        <dbReference type="ARBA" id="ARBA00023180"/>
    </source>
</evidence>
<dbReference type="GO" id="GO:0033612">
    <property type="term" value="F:receptor serine/threonine kinase binding"/>
    <property type="evidence" value="ECO:0007669"/>
    <property type="project" value="TreeGrafter"/>
</dbReference>
<evidence type="ECO:0000256" key="6">
    <source>
        <dbReference type="ARBA" id="ARBA00022475"/>
    </source>
</evidence>
<dbReference type="FunFam" id="3.80.10.10:FF:000288">
    <property type="entry name" value="LRR receptor-like serine/threonine-protein kinase EFR"/>
    <property type="match status" value="1"/>
</dbReference>
<comment type="catalytic activity">
    <reaction evidence="22">
        <text>L-seryl-[protein] + ATP = O-phospho-L-seryl-[protein] + ADP + H(+)</text>
        <dbReference type="Rhea" id="RHEA:17989"/>
        <dbReference type="Rhea" id="RHEA-COMP:9863"/>
        <dbReference type="Rhea" id="RHEA-COMP:11604"/>
        <dbReference type="ChEBI" id="CHEBI:15378"/>
        <dbReference type="ChEBI" id="CHEBI:29999"/>
        <dbReference type="ChEBI" id="CHEBI:30616"/>
        <dbReference type="ChEBI" id="CHEBI:83421"/>
        <dbReference type="ChEBI" id="CHEBI:456216"/>
        <dbReference type="EC" id="2.7.11.1"/>
    </reaction>
</comment>
<dbReference type="InterPro" id="IPR050647">
    <property type="entry name" value="Plant_LRR-RLKs"/>
</dbReference>
<evidence type="ECO:0000256" key="24">
    <source>
        <dbReference type="ARBA" id="ARBA00056628"/>
    </source>
</evidence>
<dbReference type="PROSITE" id="PS50011">
    <property type="entry name" value="PROTEIN_KINASE_DOM"/>
    <property type="match status" value="1"/>
</dbReference>
<dbReference type="GO" id="GO:0005886">
    <property type="term" value="C:plasma membrane"/>
    <property type="evidence" value="ECO:0007669"/>
    <property type="project" value="UniProtKB-SubCell"/>
</dbReference>
<keyword evidence="7" id="KW-0723">Serine/threonine-protein kinase</keyword>
<dbReference type="InterPro" id="IPR001611">
    <property type="entry name" value="Leu-rich_rpt"/>
</dbReference>
<dbReference type="Gene3D" id="1.10.510.10">
    <property type="entry name" value="Transferase(Phosphotransferase) domain 1"/>
    <property type="match status" value="1"/>
</dbReference>
<dbReference type="EC" id="2.7.11.1" evidence="5"/>
<evidence type="ECO:0000256" key="22">
    <source>
        <dbReference type="ARBA" id="ARBA00048679"/>
    </source>
</evidence>
<dbReference type="InterPro" id="IPR017441">
    <property type="entry name" value="Protein_kinase_ATP_BS"/>
</dbReference>
<feature type="transmembrane region" description="Helical" evidence="27">
    <location>
        <begin position="781"/>
        <end position="802"/>
    </location>
</feature>
<comment type="subcellular location">
    <subcellularLocation>
        <location evidence="1">Cell membrane</location>
        <topology evidence="1">Single-pass membrane protein</topology>
    </subcellularLocation>
    <subcellularLocation>
        <location evidence="2">Endoplasmic reticulum membrane</location>
        <topology evidence="2">Single-pass membrane protein</topology>
    </subcellularLocation>
    <subcellularLocation>
        <location evidence="3">Membrane</location>
        <topology evidence="3">Single-pass type I membrane protein</topology>
    </subcellularLocation>
</comment>
<evidence type="ECO:0000256" key="8">
    <source>
        <dbReference type="ARBA" id="ARBA00022553"/>
    </source>
</evidence>
<keyword evidence="9" id="KW-0433">Leucine-rich repeat</keyword>